<sequence>MNIAFFSNSYEVFESIPREAFTLWDIFLVSPNTSSPYAERIKDPALVIVDTYSLGMDFLQLIYNNKQQWSCPVLVLDHY</sequence>
<proteinExistence type="predicted"/>
<gene>
    <name evidence="1" type="ORF">E1163_20545</name>
</gene>
<dbReference type="Proteomes" id="UP000798808">
    <property type="component" value="Unassembled WGS sequence"/>
</dbReference>
<accession>A0ABW9RUI1</accession>
<organism evidence="1 2">
    <name type="scientific">Fulvivirga kasyanovii</name>
    <dbReference type="NCBI Taxonomy" id="396812"/>
    <lineage>
        <taxon>Bacteria</taxon>
        <taxon>Pseudomonadati</taxon>
        <taxon>Bacteroidota</taxon>
        <taxon>Cytophagia</taxon>
        <taxon>Cytophagales</taxon>
        <taxon>Fulvivirgaceae</taxon>
        <taxon>Fulvivirga</taxon>
    </lineage>
</organism>
<keyword evidence="2" id="KW-1185">Reference proteome</keyword>
<name>A0ABW9RUI1_9BACT</name>
<protein>
    <submittedName>
        <fullName evidence="1">Uncharacterized protein</fullName>
    </submittedName>
</protein>
<feature type="non-terminal residue" evidence="1">
    <location>
        <position position="79"/>
    </location>
</feature>
<dbReference type="RefSeq" id="WP_155174356.1">
    <property type="nucleotide sequence ID" value="NZ_SMLW01000623.1"/>
</dbReference>
<evidence type="ECO:0000313" key="2">
    <source>
        <dbReference type="Proteomes" id="UP000798808"/>
    </source>
</evidence>
<evidence type="ECO:0000313" key="1">
    <source>
        <dbReference type="EMBL" id="MTI27357.1"/>
    </source>
</evidence>
<comment type="caution">
    <text evidence="1">The sequence shown here is derived from an EMBL/GenBank/DDBJ whole genome shotgun (WGS) entry which is preliminary data.</text>
</comment>
<dbReference type="EMBL" id="SMLW01000623">
    <property type="protein sequence ID" value="MTI27357.1"/>
    <property type="molecule type" value="Genomic_DNA"/>
</dbReference>
<reference evidence="1 2" key="1">
    <citation type="submission" date="2019-02" db="EMBL/GenBank/DDBJ databases">
        <authorList>
            <person name="Goldberg S.R."/>
            <person name="Haltli B.A."/>
            <person name="Correa H."/>
            <person name="Russell K.G."/>
        </authorList>
    </citation>
    <scope>NUCLEOTIDE SEQUENCE [LARGE SCALE GENOMIC DNA]</scope>
    <source>
        <strain evidence="1 2">JCM 16186</strain>
    </source>
</reference>